<dbReference type="InterPro" id="IPR012349">
    <property type="entry name" value="Split_barrel_FMN-bd"/>
</dbReference>
<proteinExistence type="predicted"/>
<gene>
    <name evidence="1" type="ORF">JMJ58_02690</name>
</gene>
<dbReference type="Gene3D" id="2.30.110.10">
    <property type="entry name" value="Electron Transport, Fmn-binding Protein, Chain A"/>
    <property type="match status" value="1"/>
</dbReference>
<sequence>MRVRGTLSPTRIINLLEDATIPIRLACRTPADNLWMCSLWYRLERTEADEPANGETETETETDGEWRLRCATAASADIVSFLEADPRVAFEVSTNQPPYAGVRGRGAVSIDPDPEKETLRDLLERYLGDTESELAGELLDDDREEVTITIEPAAVYGWDFAERMSDVEATDSS</sequence>
<dbReference type="EMBL" id="CP069188">
    <property type="protein sequence ID" value="QRV15828.1"/>
    <property type="molecule type" value="Genomic_DNA"/>
</dbReference>
<evidence type="ECO:0000313" key="2">
    <source>
        <dbReference type="Proteomes" id="UP000637819"/>
    </source>
</evidence>
<evidence type="ECO:0000313" key="1">
    <source>
        <dbReference type="EMBL" id="QRV15828.1"/>
    </source>
</evidence>
<dbReference type="KEGG" id="hsal:JMJ58_02690"/>
<dbReference type="OrthoDB" id="139492at2157"/>
<dbReference type="RefSeq" id="WP_204748259.1">
    <property type="nucleotide sequence ID" value="NZ_CP069188.1"/>
</dbReference>
<dbReference type="AlphaFoldDB" id="A0A8T8E237"/>
<protein>
    <submittedName>
        <fullName evidence="1">Pyridoxamine 5'-phosphate oxidase family protein</fullName>
    </submittedName>
</protein>
<name>A0A8T8E237_9EURY</name>
<organism evidence="1 2">
    <name type="scientific">Haloterrigena salifodinae</name>
    <dbReference type="NCBI Taxonomy" id="2675099"/>
    <lineage>
        <taxon>Archaea</taxon>
        <taxon>Methanobacteriati</taxon>
        <taxon>Methanobacteriota</taxon>
        <taxon>Stenosarchaea group</taxon>
        <taxon>Halobacteria</taxon>
        <taxon>Halobacteriales</taxon>
        <taxon>Natrialbaceae</taxon>
        <taxon>Haloterrigena</taxon>
    </lineage>
</organism>
<reference evidence="1 2" key="1">
    <citation type="submission" date="2021-01" db="EMBL/GenBank/DDBJ databases">
        <title>Genome Sequence and Methylation Pattern of Haloterrigena salifodinae BOL5-1, An Extremely Halophilic Archaeon from a Bolivian Salt Mine.</title>
        <authorList>
            <person name="DasSarma P."/>
            <person name="Anton B.P."/>
            <person name="DasSarma S.L."/>
            <person name="von Ehrenheim H.A.L."/>
            <person name="Martinez F.L."/>
            <person name="Guzman D."/>
            <person name="Roberts R.J."/>
            <person name="DasSarma S."/>
        </authorList>
    </citation>
    <scope>NUCLEOTIDE SEQUENCE [LARGE SCALE GENOMIC DNA]</scope>
    <source>
        <strain evidence="1 2">BOL5-1</strain>
    </source>
</reference>
<dbReference type="Proteomes" id="UP000637819">
    <property type="component" value="Chromosome"/>
</dbReference>
<dbReference type="SUPFAM" id="SSF50475">
    <property type="entry name" value="FMN-binding split barrel"/>
    <property type="match status" value="1"/>
</dbReference>
<keyword evidence="2" id="KW-1185">Reference proteome</keyword>
<accession>A0A8T8E237</accession>
<dbReference type="GeneID" id="62873996"/>